<comment type="caution">
    <text evidence="9">The sequence shown here is derived from an EMBL/GenBank/DDBJ whole genome shotgun (WGS) entry which is preliminary data.</text>
</comment>
<evidence type="ECO:0000256" key="6">
    <source>
        <dbReference type="SAM" id="MobiDB-lite"/>
    </source>
</evidence>
<dbReference type="GO" id="GO:0016787">
    <property type="term" value="F:hydrolase activity"/>
    <property type="evidence" value="ECO:0007669"/>
    <property type="project" value="TreeGrafter"/>
</dbReference>
<keyword evidence="5 7" id="KW-0472">Membrane</keyword>
<evidence type="ECO:0000313" key="10">
    <source>
        <dbReference type="Proteomes" id="UP000297595"/>
    </source>
</evidence>
<organism evidence="9 10">
    <name type="scientific">Orbilia oligospora</name>
    <name type="common">Nematode-trapping fungus</name>
    <name type="synonym">Arthrobotrys oligospora</name>
    <dbReference type="NCBI Taxonomy" id="2813651"/>
    <lineage>
        <taxon>Eukaryota</taxon>
        <taxon>Fungi</taxon>
        <taxon>Dikarya</taxon>
        <taxon>Ascomycota</taxon>
        <taxon>Pezizomycotina</taxon>
        <taxon>Orbiliomycetes</taxon>
        <taxon>Orbiliales</taxon>
        <taxon>Orbiliaceae</taxon>
        <taxon>Orbilia</taxon>
    </lineage>
</organism>
<evidence type="ECO:0000256" key="1">
    <source>
        <dbReference type="ARBA" id="ARBA00004141"/>
    </source>
</evidence>
<feature type="transmembrane region" description="Helical" evidence="7">
    <location>
        <begin position="345"/>
        <end position="363"/>
    </location>
</feature>
<evidence type="ECO:0000256" key="4">
    <source>
        <dbReference type="ARBA" id="ARBA00022989"/>
    </source>
</evidence>
<feature type="compositionally biased region" description="Low complexity" evidence="6">
    <location>
        <begin position="225"/>
        <end position="256"/>
    </location>
</feature>
<dbReference type="GO" id="GO:0016020">
    <property type="term" value="C:membrane"/>
    <property type="evidence" value="ECO:0007669"/>
    <property type="project" value="UniProtKB-SubCell"/>
</dbReference>
<feature type="region of interest" description="Disordered" evidence="6">
    <location>
        <begin position="164"/>
        <end position="256"/>
    </location>
</feature>
<dbReference type="EMBL" id="SOZJ01000009">
    <property type="protein sequence ID" value="TGJ62589.1"/>
    <property type="molecule type" value="Genomic_DNA"/>
</dbReference>
<evidence type="ECO:0000256" key="3">
    <source>
        <dbReference type="ARBA" id="ARBA00022692"/>
    </source>
</evidence>
<proteinExistence type="inferred from homology"/>
<feature type="transmembrane region" description="Helical" evidence="7">
    <location>
        <begin position="106"/>
        <end position="126"/>
    </location>
</feature>
<dbReference type="PANTHER" id="PTHR31885">
    <property type="entry name" value="GH04784P"/>
    <property type="match status" value="1"/>
</dbReference>
<evidence type="ECO:0000313" key="9">
    <source>
        <dbReference type="EMBL" id="TGJ62589.1"/>
    </source>
</evidence>
<feature type="compositionally biased region" description="Polar residues" evidence="6">
    <location>
        <begin position="179"/>
        <end position="191"/>
    </location>
</feature>
<name>A0A7C8PRD8_ORBOL</name>
<dbReference type="PANTHER" id="PTHR31885:SF6">
    <property type="entry name" value="GH04784P"/>
    <property type="match status" value="1"/>
</dbReference>
<feature type="chain" id="PRO_5043904846" evidence="8">
    <location>
        <begin position="29"/>
        <end position="364"/>
    </location>
</feature>
<dbReference type="InterPro" id="IPR012506">
    <property type="entry name" value="TMEM86B-like"/>
</dbReference>
<evidence type="ECO:0000256" key="7">
    <source>
        <dbReference type="SAM" id="Phobius"/>
    </source>
</evidence>
<protein>
    <submittedName>
        <fullName evidence="9">Uncharacterized protein</fullName>
    </submittedName>
</protein>
<evidence type="ECO:0000256" key="2">
    <source>
        <dbReference type="ARBA" id="ARBA00007375"/>
    </source>
</evidence>
<feature type="compositionally biased region" description="Polar residues" evidence="6">
    <location>
        <begin position="214"/>
        <end position="224"/>
    </location>
</feature>
<keyword evidence="3 7" id="KW-0812">Transmembrane</keyword>
<comment type="subcellular location">
    <subcellularLocation>
        <location evidence="1">Membrane</location>
        <topology evidence="1">Multi-pass membrane protein</topology>
    </subcellularLocation>
</comment>
<evidence type="ECO:0000256" key="8">
    <source>
        <dbReference type="SAM" id="SignalP"/>
    </source>
</evidence>
<feature type="transmembrane region" description="Helical" evidence="7">
    <location>
        <begin position="273"/>
        <end position="294"/>
    </location>
</feature>
<keyword evidence="4 7" id="KW-1133">Transmembrane helix</keyword>
<feature type="transmembrane region" description="Helical" evidence="7">
    <location>
        <begin position="67"/>
        <end position="86"/>
    </location>
</feature>
<dbReference type="Pfam" id="PF07947">
    <property type="entry name" value="YhhN"/>
    <property type="match status" value="2"/>
</dbReference>
<accession>A0A7C8PRD8</accession>
<feature type="signal peptide" evidence="8">
    <location>
        <begin position="1"/>
        <end position="28"/>
    </location>
</feature>
<dbReference type="OrthoDB" id="2133758at2759"/>
<reference evidence="9 10" key="1">
    <citation type="submission" date="2019-03" db="EMBL/GenBank/DDBJ databases">
        <title>Nematode-trapping fungi genome.</title>
        <authorList>
            <person name="Vidal-Diez De Ulzurrun G."/>
        </authorList>
    </citation>
    <scope>NUCLEOTIDE SEQUENCE [LARGE SCALE GENOMIC DNA]</scope>
    <source>
        <strain evidence="9 10">TWF154</strain>
    </source>
</reference>
<dbReference type="AlphaFoldDB" id="A0A7C8PRD8"/>
<sequence>MPTLSALTTPLTLLSLSLPSLILSESRAIYLGSAIFKLTASSAFVWRSLFSSPSSTPLDPSVLSAKWWITFSLISGLIGDFCLIPSKKSYYNPSGGHEGDSIWFKLGMLAFMINHAGYIGAFLQFIKGGVMENIDWKIFGGVFIVCIILGDLCGMPVPWRGDASSPLQSTAGNGEGRTRSGSPRLPTSSADTKPLPDLSNQKVYKKGPRHTRSDSGVTDLSISIPSTPKSGSNNNSPTTSTPLLSSTTTTTSSTTIGGIIPKMAIPSDMKPLIIIYQLIITTMVASAAGTRGVLSERLLGAFMFMVSDVMVAWDTFGIKPVTPVSTSTKAEERVVKSRQGWKSRGFGWVLYFGGQYILAAYGAK</sequence>
<evidence type="ECO:0000256" key="5">
    <source>
        <dbReference type="ARBA" id="ARBA00023136"/>
    </source>
</evidence>
<feature type="transmembrane region" description="Helical" evidence="7">
    <location>
        <begin position="29"/>
        <end position="46"/>
    </location>
</feature>
<keyword evidence="8" id="KW-0732">Signal</keyword>
<dbReference type="Proteomes" id="UP000297595">
    <property type="component" value="Unassembled WGS sequence"/>
</dbReference>
<gene>
    <name evidence="9" type="ORF">EYR41_011778</name>
</gene>
<comment type="similarity">
    <text evidence="2">Belongs to the TMEM86 family.</text>
</comment>
<feature type="transmembrane region" description="Helical" evidence="7">
    <location>
        <begin position="138"/>
        <end position="159"/>
    </location>
</feature>